<organism evidence="1 2">
    <name type="scientific">Pseudocohnilembus persalinus</name>
    <name type="common">Ciliate</name>
    <dbReference type="NCBI Taxonomy" id="266149"/>
    <lineage>
        <taxon>Eukaryota</taxon>
        <taxon>Sar</taxon>
        <taxon>Alveolata</taxon>
        <taxon>Ciliophora</taxon>
        <taxon>Intramacronucleata</taxon>
        <taxon>Oligohymenophorea</taxon>
        <taxon>Scuticociliatia</taxon>
        <taxon>Philasterida</taxon>
        <taxon>Pseudocohnilembidae</taxon>
        <taxon>Pseudocohnilembus</taxon>
    </lineage>
</organism>
<protein>
    <submittedName>
        <fullName evidence="1">Uncharacterized protein</fullName>
    </submittedName>
</protein>
<comment type="caution">
    <text evidence="1">The sequence shown here is derived from an EMBL/GenBank/DDBJ whole genome shotgun (WGS) entry which is preliminary data.</text>
</comment>
<dbReference type="Proteomes" id="UP000054937">
    <property type="component" value="Unassembled WGS sequence"/>
</dbReference>
<proteinExistence type="predicted"/>
<evidence type="ECO:0000313" key="2">
    <source>
        <dbReference type="Proteomes" id="UP000054937"/>
    </source>
</evidence>
<dbReference type="EMBL" id="LDAU01000132">
    <property type="protein sequence ID" value="KRX03396.1"/>
    <property type="molecule type" value="Genomic_DNA"/>
</dbReference>
<sequence>MTDNSIMKCQKAGHMNQKYLYLNFSATSKQNLLICPICIQQEQLAQVSENKKISQNLLIDQILDNKVSSHEILGWPPIQEEKNKQIFQEISCDLGQILQQGVQFFEFFQDNQTVINVVFNMKNCQLEIYDDQKKSYIKCDGNSVIKAKNWILALGFMQQNQDEDGKKTSKTQKFNFKNVNYFGQKKEETAYFEDIGEIGKFVKNKEKCELVKNFELQFIDKDLQLNEIKKIGKNLKHFQNLEKLILQLQHNPVFSRGGQEISRLLEGMQKLSELEMNLEDNCYNFANLLHSVRLSIYERGNYLAQIAWKLSVQIILSQSEVSSVNLLLFVTTSIIEKVSLRSKLVSLTLIFNFSSQIKFGAEQMDSTILKPSEGSKLLQEKSSYKSFKLLRNQDQISFVTVLYAPSQLIQLFDKKRANLLRFYRFLAQERIEVKDSEPFLVGQLGKVLGVQVEGGKVEGEVGQGAEEIVLYKNVQEFGGVGAVFFEIQVQLFQVFQVFGGADLGGYVLGFVLVEEVAGEVQTQFLEVGKDLAGGQLLGYLLEVFGADFES</sequence>
<dbReference type="AlphaFoldDB" id="A0A0V0QME4"/>
<gene>
    <name evidence="1" type="ORF">PPERSA_08138</name>
</gene>
<keyword evidence="2" id="KW-1185">Reference proteome</keyword>
<accession>A0A0V0QME4</accession>
<reference evidence="1 2" key="1">
    <citation type="journal article" date="2015" name="Sci. Rep.">
        <title>Genome of the facultative scuticociliatosis pathogen Pseudocohnilembus persalinus provides insight into its virulence through horizontal gene transfer.</title>
        <authorList>
            <person name="Xiong J."/>
            <person name="Wang G."/>
            <person name="Cheng J."/>
            <person name="Tian M."/>
            <person name="Pan X."/>
            <person name="Warren A."/>
            <person name="Jiang C."/>
            <person name="Yuan D."/>
            <person name="Miao W."/>
        </authorList>
    </citation>
    <scope>NUCLEOTIDE SEQUENCE [LARGE SCALE GENOMIC DNA]</scope>
    <source>
        <strain evidence="1">36N120E</strain>
    </source>
</reference>
<dbReference type="InParanoid" id="A0A0V0QME4"/>
<name>A0A0V0QME4_PSEPJ</name>
<evidence type="ECO:0000313" key="1">
    <source>
        <dbReference type="EMBL" id="KRX03396.1"/>
    </source>
</evidence>